<evidence type="ECO:0000313" key="3">
    <source>
        <dbReference type="EMBL" id="KAG9246536.1"/>
    </source>
</evidence>
<name>A0A9P7Z770_9HELO</name>
<keyword evidence="2" id="KW-0472">Membrane</keyword>
<accession>A0A9P7Z770</accession>
<proteinExistence type="predicted"/>
<feature type="region of interest" description="Disordered" evidence="1">
    <location>
        <begin position="254"/>
        <end position="296"/>
    </location>
</feature>
<dbReference type="AlphaFoldDB" id="A0A9P7Z770"/>
<reference evidence="3" key="1">
    <citation type="journal article" date="2021" name="IMA Fungus">
        <title>Genomic characterization of three marine fungi, including Emericellopsis atlantica sp. nov. with signatures of a generalist lifestyle and marine biomass degradation.</title>
        <authorList>
            <person name="Hagestad O.C."/>
            <person name="Hou L."/>
            <person name="Andersen J.H."/>
            <person name="Hansen E.H."/>
            <person name="Altermark B."/>
            <person name="Li C."/>
            <person name="Kuhnert E."/>
            <person name="Cox R.J."/>
            <person name="Crous P.W."/>
            <person name="Spatafora J.W."/>
            <person name="Lail K."/>
            <person name="Amirebrahimi M."/>
            <person name="Lipzen A."/>
            <person name="Pangilinan J."/>
            <person name="Andreopoulos W."/>
            <person name="Hayes R.D."/>
            <person name="Ng V."/>
            <person name="Grigoriev I.V."/>
            <person name="Jackson S.A."/>
            <person name="Sutton T.D.S."/>
            <person name="Dobson A.D.W."/>
            <person name="Rama T."/>
        </authorList>
    </citation>
    <scope>NUCLEOTIDE SEQUENCE</scope>
    <source>
        <strain evidence="3">TRa3180A</strain>
    </source>
</reference>
<protein>
    <submittedName>
        <fullName evidence="3">Uncharacterized protein</fullName>
    </submittedName>
</protein>
<dbReference type="EMBL" id="MU253801">
    <property type="protein sequence ID" value="KAG9246536.1"/>
    <property type="molecule type" value="Genomic_DNA"/>
</dbReference>
<keyword evidence="4" id="KW-1185">Reference proteome</keyword>
<keyword evidence="2" id="KW-1133">Transmembrane helix</keyword>
<evidence type="ECO:0000313" key="4">
    <source>
        <dbReference type="Proteomes" id="UP000887226"/>
    </source>
</evidence>
<gene>
    <name evidence="3" type="ORF">BJ878DRAFT_560315</name>
</gene>
<evidence type="ECO:0000256" key="1">
    <source>
        <dbReference type="SAM" id="MobiDB-lite"/>
    </source>
</evidence>
<comment type="caution">
    <text evidence="3">The sequence shown here is derived from an EMBL/GenBank/DDBJ whole genome shotgun (WGS) entry which is preliminary data.</text>
</comment>
<sequence length="296" mass="34479">MYWPLATFIALIIHTIQNSLQTVEIYIVLLLCFGGYLYLVPLYIWRLLTGCNPRFDPTRWSRVRKSKFFNFVNFWMLIAVTSFQLWFWFDRVPKLPSESVCQSYRFLFFKIRLNSKIFVTLNLVLQFLLVIYCVSILVLWSSKSLGYWKERIHARPRKSQRIALDKLRTFNNAIVSAAVIAATELTIQWNSITGVNDLTLAGQLIPFLIGVAFVLRIVYVGFFKYEGGSYGQTWHLPPKSKDPKDITGFVRYRMPGSPQRRASTHRRSSHAPSVEEIIVLEEPDRAERRSGSRSHE</sequence>
<organism evidence="3 4">
    <name type="scientific">Calycina marina</name>
    <dbReference type="NCBI Taxonomy" id="1763456"/>
    <lineage>
        <taxon>Eukaryota</taxon>
        <taxon>Fungi</taxon>
        <taxon>Dikarya</taxon>
        <taxon>Ascomycota</taxon>
        <taxon>Pezizomycotina</taxon>
        <taxon>Leotiomycetes</taxon>
        <taxon>Helotiales</taxon>
        <taxon>Pezizellaceae</taxon>
        <taxon>Calycina</taxon>
    </lineage>
</organism>
<keyword evidence="2" id="KW-0812">Transmembrane</keyword>
<evidence type="ECO:0000256" key="2">
    <source>
        <dbReference type="SAM" id="Phobius"/>
    </source>
</evidence>
<feature type="transmembrane region" description="Helical" evidence="2">
    <location>
        <begin position="201"/>
        <end position="222"/>
    </location>
</feature>
<feature type="transmembrane region" description="Helical" evidence="2">
    <location>
        <begin position="123"/>
        <end position="148"/>
    </location>
</feature>
<dbReference type="Proteomes" id="UP000887226">
    <property type="component" value="Unassembled WGS sequence"/>
</dbReference>
<feature type="compositionally biased region" description="Basic and acidic residues" evidence="1">
    <location>
        <begin position="282"/>
        <end position="296"/>
    </location>
</feature>
<feature type="transmembrane region" description="Helical" evidence="2">
    <location>
        <begin position="68"/>
        <end position="89"/>
    </location>
</feature>
<feature type="transmembrane region" description="Helical" evidence="2">
    <location>
        <begin position="169"/>
        <end position="189"/>
    </location>
</feature>
<dbReference type="OrthoDB" id="3945378at2759"/>
<feature type="transmembrane region" description="Helical" evidence="2">
    <location>
        <begin position="25"/>
        <end position="48"/>
    </location>
</feature>